<dbReference type="GO" id="GO:0019634">
    <property type="term" value="P:organic phosphonate metabolic process"/>
    <property type="evidence" value="ECO:0007669"/>
    <property type="project" value="InterPro"/>
</dbReference>
<evidence type="ECO:0000313" key="2">
    <source>
        <dbReference type="Proteomes" id="UP000220034"/>
    </source>
</evidence>
<dbReference type="SUPFAM" id="SSF159709">
    <property type="entry name" value="PhnH-like"/>
    <property type="match status" value="1"/>
</dbReference>
<dbReference type="Gene3D" id="3.40.50.11310">
    <property type="entry name" value="Bacterial phosphonate metabolism protein PhnH"/>
    <property type="match status" value="1"/>
</dbReference>
<sequence>MHALEGGFANAPIDAAHAFRAVMNVTARPGVIEAVQGATPPAPLSIAAGVVVLTLCDPETPIFLTPRYDTPAVRDWIAFHTGAPICAPADAAFALGEWDQMPVGEFPLGTSEYPDRSTTLIVELPELSTDGATLRGPGIEHTATLSLPEIETFQSNAQHFPRGLDFLFTCADRLAGLPRTTKVS</sequence>
<dbReference type="InterPro" id="IPR008772">
    <property type="entry name" value="Phosphonate_metab_PhnH"/>
</dbReference>
<gene>
    <name evidence="1" type="ORF">SAMN06273572_104173</name>
</gene>
<name>A0A2C9CT24_9RHOB</name>
<protein>
    <submittedName>
        <fullName evidence="1">Alpha-D-ribose 1-methylphosphonate 5-triphosphate synthase subunit PhnH</fullName>
    </submittedName>
</protein>
<accession>A0A2C9CT24</accession>
<dbReference type="Proteomes" id="UP000220034">
    <property type="component" value="Unassembled WGS sequence"/>
</dbReference>
<dbReference type="EMBL" id="OCTN01000004">
    <property type="protein sequence ID" value="SOH94474.1"/>
    <property type="molecule type" value="Genomic_DNA"/>
</dbReference>
<proteinExistence type="predicted"/>
<organism evidence="1 2">
    <name type="scientific">Pontivivens marinum</name>
    <dbReference type="NCBI Taxonomy" id="1690039"/>
    <lineage>
        <taxon>Bacteria</taxon>
        <taxon>Pseudomonadati</taxon>
        <taxon>Pseudomonadota</taxon>
        <taxon>Alphaproteobacteria</taxon>
        <taxon>Rhodobacterales</taxon>
        <taxon>Paracoccaceae</taxon>
        <taxon>Pontivivens</taxon>
    </lineage>
</organism>
<dbReference type="PIRSF" id="PIRSF020680">
    <property type="entry name" value="PhnH"/>
    <property type="match status" value="1"/>
</dbReference>
<keyword evidence="2" id="KW-1185">Reference proteome</keyword>
<evidence type="ECO:0000313" key="1">
    <source>
        <dbReference type="EMBL" id="SOH94474.1"/>
    </source>
</evidence>
<reference evidence="2" key="1">
    <citation type="submission" date="2017-09" db="EMBL/GenBank/DDBJ databases">
        <authorList>
            <person name="Varghese N."/>
            <person name="Submissions S."/>
        </authorList>
    </citation>
    <scope>NUCLEOTIDE SEQUENCE [LARGE SCALE GENOMIC DNA]</scope>
    <source>
        <strain evidence="2">C7</strain>
    </source>
</reference>
<dbReference type="AlphaFoldDB" id="A0A2C9CT24"/>
<dbReference type="Pfam" id="PF05845">
    <property type="entry name" value="PhnH"/>
    <property type="match status" value="1"/>
</dbReference>
<dbReference type="InterPro" id="IPR038058">
    <property type="entry name" value="PhnH-like_sp"/>
</dbReference>
<dbReference type="NCBIfam" id="TIGR03292">
    <property type="entry name" value="PhnH_redo"/>
    <property type="match status" value="1"/>
</dbReference>